<dbReference type="AlphaFoldDB" id="A0A550JIN0"/>
<evidence type="ECO:0000256" key="4">
    <source>
        <dbReference type="ARBA" id="ARBA00022448"/>
    </source>
</evidence>
<keyword evidence="10" id="KW-1185">Reference proteome</keyword>
<evidence type="ECO:0000256" key="6">
    <source>
        <dbReference type="ARBA" id="ARBA00022927"/>
    </source>
</evidence>
<comment type="function">
    <text evidence="1">Needed for flagellar regrowth and assembly.</text>
</comment>
<evidence type="ECO:0000256" key="7">
    <source>
        <dbReference type="ARBA" id="ARBA00023225"/>
    </source>
</evidence>
<dbReference type="GO" id="GO:0015031">
    <property type="term" value="P:protein transport"/>
    <property type="evidence" value="ECO:0007669"/>
    <property type="project" value="UniProtKB-KW"/>
</dbReference>
<keyword evidence="5" id="KW-1005">Bacterial flagellum biogenesis</keyword>
<evidence type="ECO:0000256" key="3">
    <source>
        <dbReference type="ARBA" id="ARBA00016507"/>
    </source>
</evidence>
<dbReference type="GO" id="GO:0005829">
    <property type="term" value="C:cytosol"/>
    <property type="evidence" value="ECO:0007669"/>
    <property type="project" value="TreeGrafter"/>
</dbReference>
<dbReference type="Proteomes" id="UP000317155">
    <property type="component" value="Unassembled WGS sequence"/>
</dbReference>
<dbReference type="Pfam" id="PF02108">
    <property type="entry name" value="FliH"/>
    <property type="match status" value="1"/>
</dbReference>
<evidence type="ECO:0000313" key="9">
    <source>
        <dbReference type="EMBL" id="TRO83075.1"/>
    </source>
</evidence>
<evidence type="ECO:0000256" key="5">
    <source>
        <dbReference type="ARBA" id="ARBA00022795"/>
    </source>
</evidence>
<evidence type="ECO:0000259" key="8">
    <source>
        <dbReference type="Pfam" id="PF02108"/>
    </source>
</evidence>
<feature type="domain" description="Flagellar assembly protein FliH/Type III secretion system HrpE" evidence="8">
    <location>
        <begin position="92"/>
        <end position="219"/>
    </location>
</feature>
<proteinExistence type="inferred from homology"/>
<comment type="similarity">
    <text evidence="2">Belongs to the FliH family.</text>
</comment>
<accession>A0A550JIN0</accession>
<gene>
    <name evidence="9" type="ORF">FL622_03055</name>
</gene>
<dbReference type="InterPro" id="IPR038495">
    <property type="entry name" value="ATPase_E_C"/>
</dbReference>
<organism evidence="9 10">
    <name type="scientific">Trichloromonas acetexigens</name>
    <dbReference type="NCBI Taxonomy" id="38815"/>
    <lineage>
        <taxon>Bacteria</taxon>
        <taxon>Pseudomonadati</taxon>
        <taxon>Thermodesulfobacteriota</taxon>
        <taxon>Desulfuromonadia</taxon>
        <taxon>Desulfuromonadales</taxon>
        <taxon>Trichloromonadaceae</taxon>
        <taxon>Trichloromonas</taxon>
    </lineage>
</organism>
<keyword evidence="7" id="KW-1006">Bacterial flagellum protein export</keyword>
<dbReference type="RefSeq" id="WP_092055466.1">
    <property type="nucleotide sequence ID" value="NZ_FOJJ01000012.1"/>
</dbReference>
<dbReference type="Gene3D" id="3.30.2320.30">
    <property type="entry name" value="ATP synthase, E subunit, C-terminal"/>
    <property type="match status" value="1"/>
</dbReference>
<sequence length="230" mass="24609">MSWSRIYKGNECNDLQRLVFSDFASGDGGMVAGGAVFQESVSSLPTASAVDSARVHLPGGPSRESEAQAAEAFARGKREGAEEVEKRFGPTIQAFASAVEEISRLRESILKNSSDDMLRLVLAIAEQIIPCAVSLNPEIIHHTIVKALQAAADADSYHIKVHPDDMAVVMEKKPLLMASISGLKNLTVEEDAHIARGGCLVESELGQVDATIESQLEEIREKILRAAGGA</sequence>
<dbReference type="EMBL" id="VJVV01000002">
    <property type="protein sequence ID" value="TRO83075.1"/>
    <property type="molecule type" value="Genomic_DNA"/>
</dbReference>
<dbReference type="GO" id="GO:0044781">
    <property type="term" value="P:bacterial-type flagellum organization"/>
    <property type="evidence" value="ECO:0007669"/>
    <property type="project" value="UniProtKB-KW"/>
</dbReference>
<dbReference type="InterPro" id="IPR018035">
    <property type="entry name" value="Flagellar_FliH/T3SS_HrpE"/>
</dbReference>
<keyword evidence="4" id="KW-0813">Transport</keyword>
<name>A0A550JIN0_9BACT</name>
<protein>
    <recommendedName>
        <fullName evidence="3">Flagellar assembly protein FliH</fullName>
    </recommendedName>
</protein>
<evidence type="ECO:0000313" key="10">
    <source>
        <dbReference type="Proteomes" id="UP000317155"/>
    </source>
</evidence>
<evidence type="ECO:0000256" key="1">
    <source>
        <dbReference type="ARBA" id="ARBA00003041"/>
    </source>
</evidence>
<dbReference type="SUPFAM" id="SSF160527">
    <property type="entry name" value="V-type ATPase subunit E-like"/>
    <property type="match status" value="1"/>
</dbReference>
<dbReference type="PANTHER" id="PTHR34982:SF1">
    <property type="entry name" value="FLAGELLAR ASSEMBLY PROTEIN FLIH"/>
    <property type="match status" value="1"/>
</dbReference>
<keyword evidence="6" id="KW-0653">Protein transport</keyword>
<dbReference type="InterPro" id="IPR051472">
    <property type="entry name" value="T3SS_Stator/FliH"/>
</dbReference>
<evidence type="ECO:0000256" key="2">
    <source>
        <dbReference type="ARBA" id="ARBA00006602"/>
    </source>
</evidence>
<reference evidence="9 10" key="1">
    <citation type="submission" date="2019-07" db="EMBL/GenBank/DDBJ databases">
        <title>Insights of Desulfuromonas acetexigens electromicrobiology.</title>
        <authorList>
            <person name="Katuri K."/>
            <person name="Sapireddy V."/>
            <person name="Shaw D.R."/>
            <person name="Saikaly P."/>
        </authorList>
    </citation>
    <scope>NUCLEOTIDE SEQUENCE [LARGE SCALE GENOMIC DNA]</scope>
    <source>
        <strain evidence="9 10">2873</strain>
    </source>
</reference>
<dbReference type="PANTHER" id="PTHR34982">
    <property type="entry name" value="YOP PROTEINS TRANSLOCATION PROTEIN L"/>
    <property type="match status" value="1"/>
</dbReference>
<comment type="caution">
    <text evidence="9">The sequence shown here is derived from an EMBL/GenBank/DDBJ whole genome shotgun (WGS) entry which is preliminary data.</text>
</comment>
<dbReference type="OrthoDB" id="9786263at2"/>